<dbReference type="EMBL" id="CAJVQB010002211">
    <property type="protein sequence ID" value="CAG8566421.1"/>
    <property type="molecule type" value="Genomic_DNA"/>
</dbReference>
<proteinExistence type="predicted"/>
<gene>
    <name evidence="1" type="ORF">GMARGA_LOCUS5270</name>
</gene>
<keyword evidence="2" id="KW-1185">Reference proteome</keyword>
<protein>
    <submittedName>
        <fullName evidence="1">45868_t:CDS:1</fullName>
    </submittedName>
</protein>
<dbReference type="Proteomes" id="UP000789901">
    <property type="component" value="Unassembled WGS sequence"/>
</dbReference>
<evidence type="ECO:0000313" key="2">
    <source>
        <dbReference type="Proteomes" id="UP000789901"/>
    </source>
</evidence>
<evidence type="ECO:0000313" key="1">
    <source>
        <dbReference type="EMBL" id="CAG8566421.1"/>
    </source>
</evidence>
<organism evidence="1 2">
    <name type="scientific">Gigaspora margarita</name>
    <dbReference type="NCBI Taxonomy" id="4874"/>
    <lineage>
        <taxon>Eukaryota</taxon>
        <taxon>Fungi</taxon>
        <taxon>Fungi incertae sedis</taxon>
        <taxon>Mucoromycota</taxon>
        <taxon>Glomeromycotina</taxon>
        <taxon>Glomeromycetes</taxon>
        <taxon>Diversisporales</taxon>
        <taxon>Gigasporaceae</taxon>
        <taxon>Gigaspora</taxon>
    </lineage>
</organism>
<accession>A0ABN7UGE7</accession>
<name>A0ABN7UGE7_GIGMA</name>
<comment type="caution">
    <text evidence="1">The sequence shown here is derived from an EMBL/GenBank/DDBJ whole genome shotgun (WGS) entry which is preliminary data.</text>
</comment>
<sequence length="67" mass="7941">MDLDQNNERENVIENNNMIDVGFPLTKGWALKGNQKLGNRDGTRIKRDLKSILERFFYMKIKEVKKE</sequence>
<reference evidence="1 2" key="1">
    <citation type="submission" date="2021-06" db="EMBL/GenBank/DDBJ databases">
        <authorList>
            <person name="Kallberg Y."/>
            <person name="Tangrot J."/>
            <person name="Rosling A."/>
        </authorList>
    </citation>
    <scope>NUCLEOTIDE SEQUENCE [LARGE SCALE GENOMIC DNA]</scope>
    <source>
        <strain evidence="1 2">120-4 pot B 10/14</strain>
    </source>
</reference>